<dbReference type="EMBL" id="ML987212">
    <property type="protein sequence ID" value="KAF2241311.1"/>
    <property type="molecule type" value="Genomic_DNA"/>
</dbReference>
<keyword evidence="2" id="KW-1185">Reference proteome</keyword>
<reference evidence="1" key="1">
    <citation type="journal article" date="2020" name="Stud. Mycol.">
        <title>101 Dothideomycetes genomes: a test case for predicting lifestyles and emergence of pathogens.</title>
        <authorList>
            <person name="Haridas S."/>
            <person name="Albert R."/>
            <person name="Binder M."/>
            <person name="Bloem J."/>
            <person name="Labutti K."/>
            <person name="Salamov A."/>
            <person name="Andreopoulos B."/>
            <person name="Baker S."/>
            <person name="Barry K."/>
            <person name="Bills G."/>
            <person name="Bluhm B."/>
            <person name="Cannon C."/>
            <person name="Castanera R."/>
            <person name="Culley D."/>
            <person name="Daum C."/>
            <person name="Ezra D."/>
            <person name="Gonzalez J."/>
            <person name="Henrissat B."/>
            <person name="Kuo A."/>
            <person name="Liang C."/>
            <person name="Lipzen A."/>
            <person name="Lutzoni F."/>
            <person name="Magnuson J."/>
            <person name="Mondo S."/>
            <person name="Nolan M."/>
            <person name="Ohm R."/>
            <person name="Pangilinan J."/>
            <person name="Park H.-J."/>
            <person name="Ramirez L."/>
            <person name="Alfaro M."/>
            <person name="Sun H."/>
            <person name="Tritt A."/>
            <person name="Yoshinaga Y."/>
            <person name="Zwiers L.-H."/>
            <person name="Turgeon B."/>
            <person name="Goodwin S."/>
            <person name="Spatafora J."/>
            <person name="Crous P."/>
            <person name="Grigoriev I."/>
        </authorList>
    </citation>
    <scope>NUCLEOTIDE SEQUENCE</scope>
    <source>
        <strain evidence="1">CBS 122368</strain>
    </source>
</reference>
<name>A0A6A6HTG8_9PLEO</name>
<dbReference type="RefSeq" id="XP_033676315.1">
    <property type="nucleotide sequence ID" value="XM_033834183.1"/>
</dbReference>
<dbReference type="OrthoDB" id="10565210at2759"/>
<dbReference type="AlphaFoldDB" id="A0A6A6HTG8"/>
<sequence>MGLIAVPGATEITSTGLFLLSKMCRVGMLGSLNTIHSFTIIFTTPIASSLTFPAAFDCGVNMASKNPPWSSLGVLCSRSGSTSSPAHRPQGHDRVVVHDPEQAVVSLHPLSSWGYRLCQNPLSPVVVLYKGKPITFTEDNVSTRVVRASYGVMSLLRMRHIAALKHHYLSTPTIKSMLIPKGRMRGGMARRDAVITSDMATTVVCSHCRKLTINCDCPSPKPPPTEIMVRYGLVILDVYLTVATLNTPDKGTYSVAYFTRITTEPLRAAAITCNLKSVLKS</sequence>
<protein>
    <submittedName>
        <fullName evidence="1">Uncharacterized protein</fullName>
    </submittedName>
</protein>
<organism evidence="1 2">
    <name type="scientific">Trematosphaeria pertusa</name>
    <dbReference type="NCBI Taxonomy" id="390896"/>
    <lineage>
        <taxon>Eukaryota</taxon>
        <taxon>Fungi</taxon>
        <taxon>Dikarya</taxon>
        <taxon>Ascomycota</taxon>
        <taxon>Pezizomycotina</taxon>
        <taxon>Dothideomycetes</taxon>
        <taxon>Pleosporomycetidae</taxon>
        <taxon>Pleosporales</taxon>
        <taxon>Massarineae</taxon>
        <taxon>Trematosphaeriaceae</taxon>
        <taxon>Trematosphaeria</taxon>
    </lineage>
</organism>
<gene>
    <name evidence="1" type="ORF">BU26DRAFT_571814</name>
</gene>
<evidence type="ECO:0000313" key="2">
    <source>
        <dbReference type="Proteomes" id="UP000800094"/>
    </source>
</evidence>
<evidence type="ECO:0000313" key="1">
    <source>
        <dbReference type="EMBL" id="KAF2241311.1"/>
    </source>
</evidence>
<accession>A0A6A6HTG8</accession>
<dbReference type="GeneID" id="54587513"/>
<dbReference type="Proteomes" id="UP000800094">
    <property type="component" value="Unassembled WGS sequence"/>
</dbReference>
<proteinExistence type="predicted"/>